<name>A0A7S3NHF0_9STRA</name>
<dbReference type="Gene3D" id="1.25.40.150">
    <property type="entry name" value="V-type ATPase, subunit H, C-terminal domain"/>
    <property type="match status" value="1"/>
</dbReference>
<dbReference type="InterPro" id="IPR038497">
    <property type="entry name" value="ATPase_V1-cplx_hsu_C_sf"/>
</dbReference>
<keyword evidence="3" id="KW-0375">Hydrogen ion transport</keyword>
<evidence type="ECO:0000256" key="4">
    <source>
        <dbReference type="ARBA" id="ARBA00023065"/>
    </source>
</evidence>
<dbReference type="InterPro" id="IPR016024">
    <property type="entry name" value="ARM-type_fold"/>
</dbReference>
<dbReference type="SUPFAM" id="SSF48371">
    <property type="entry name" value="ARM repeat"/>
    <property type="match status" value="1"/>
</dbReference>
<dbReference type="InterPro" id="IPR004908">
    <property type="entry name" value="ATPase_V1-cplx_hsu"/>
</dbReference>
<dbReference type="PANTHER" id="PTHR10698:SF0">
    <property type="entry name" value="V-TYPE PROTON ATPASE SUBUNIT H"/>
    <property type="match status" value="1"/>
</dbReference>
<dbReference type="Pfam" id="PF11698">
    <property type="entry name" value="V-ATPase_H_C"/>
    <property type="match status" value="1"/>
</dbReference>
<dbReference type="Gene3D" id="1.25.10.10">
    <property type="entry name" value="Leucine-rich Repeat Variant"/>
    <property type="match status" value="1"/>
</dbReference>
<proteinExistence type="inferred from homology"/>
<keyword evidence="2" id="KW-0813">Transport</keyword>
<dbReference type="AlphaFoldDB" id="A0A7S3NHF0"/>
<comment type="similarity">
    <text evidence="1">Belongs to the V-ATPase H subunit family.</text>
</comment>
<accession>A0A7S3NHF0</accession>
<feature type="domain" description="ATPase V1 complex subunit H C-terminal" evidence="5">
    <location>
        <begin position="115"/>
        <end position="238"/>
    </location>
</feature>
<dbReference type="Pfam" id="PF03224">
    <property type="entry name" value="V-ATPase_H_N"/>
    <property type="match status" value="1"/>
</dbReference>
<evidence type="ECO:0000259" key="5">
    <source>
        <dbReference type="Pfam" id="PF11698"/>
    </source>
</evidence>
<organism evidence="6">
    <name type="scientific">Aureoumbra lagunensis</name>
    <dbReference type="NCBI Taxonomy" id="44058"/>
    <lineage>
        <taxon>Eukaryota</taxon>
        <taxon>Sar</taxon>
        <taxon>Stramenopiles</taxon>
        <taxon>Ochrophyta</taxon>
        <taxon>Pelagophyceae</taxon>
        <taxon>Pelagomonadales</taxon>
        <taxon>Aureoumbra</taxon>
    </lineage>
</organism>
<reference evidence="6" key="1">
    <citation type="submission" date="2021-01" db="EMBL/GenBank/DDBJ databases">
        <authorList>
            <person name="Corre E."/>
            <person name="Pelletier E."/>
            <person name="Niang G."/>
            <person name="Scheremetjew M."/>
            <person name="Finn R."/>
            <person name="Kale V."/>
            <person name="Holt S."/>
            <person name="Cochrane G."/>
            <person name="Meng A."/>
            <person name="Brown T."/>
            <person name="Cohen L."/>
        </authorList>
    </citation>
    <scope>NUCLEOTIDE SEQUENCE</scope>
    <source>
        <strain evidence="6">CCMP1510</strain>
    </source>
</reference>
<dbReference type="InterPro" id="IPR011989">
    <property type="entry name" value="ARM-like"/>
</dbReference>
<dbReference type="GO" id="GO:0046961">
    <property type="term" value="F:proton-transporting ATPase activity, rotational mechanism"/>
    <property type="evidence" value="ECO:0007669"/>
    <property type="project" value="InterPro"/>
</dbReference>
<dbReference type="GO" id="GO:0000221">
    <property type="term" value="C:vacuolar proton-transporting V-type ATPase, V1 domain"/>
    <property type="evidence" value="ECO:0007669"/>
    <property type="project" value="InterPro"/>
</dbReference>
<protein>
    <recommendedName>
        <fullName evidence="5">ATPase V1 complex subunit H C-terminal domain-containing protein</fullName>
    </recommendedName>
</protein>
<sequence length="243" mass="27309">MVYELIFCLWTLSLEWSNSSRIVQDFHAHATIETLVDQVASAPREKVMRVSLATLRNLCSSSGTILSNSQGVAAKMIKAGLVKNLRTLRERPWTDPDVKEDVEHLSKVLSANYRELSTFERYLAEVDSGELDWGSLCHSEAFWKDNAKFAEANDFALIKKLVNIVSEENQGENDAEANKNIAIACSDLGDFVRFYPNGKAVIKHLGAKDSIMKLIDHPDPDVQRHALQCVSKLLVTNWQFVKS</sequence>
<keyword evidence="4" id="KW-0406">Ion transport</keyword>
<gene>
    <name evidence="6" type="ORF">ALAG00032_LOCUS1223</name>
</gene>
<dbReference type="InterPro" id="IPR011987">
    <property type="entry name" value="ATPase_V1-cplx_hsu_C"/>
</dbReference>
<dbReference type="EMBL" id="HBIJ01001705">
    <property type="protein sequence ID" value="CAE0360493.1"/>
    <property type="molecule type" value="Transcribed_RNA"/>
</dbReference>
<evidence type="ECO:0000313" key="6">
    <source>
        <dbReference type="EMBL" id="CAE0360493.1"/>
    </source>
</evidence>
<evidence type="ECO:0000256" key="1">
    <source>
        <dbReference type="ARBA" id="ARBA00008613"/>
    </source>
</evidence>
<evidence type="ECO:0000256" key="2">
    <source>
        <dbReference type="ARBA" id="ARBA00022448"/>
    </source>
</evidence>
<evidence type="ECO:0000256" key="3">
    <source>
        <dbReference type="ARBA" id="ARBA00022781"/>
    </source>
</evidence>
<dbReference type="PANTHER" id="PTHR10698">
    <property type="entry name" value="V-TYPE PROTON ATPASE SUBUNIT H"/>
    <property type="match status" value="1"/>
</dbReference>